<protein>
    <submittedName>
        <fullName evidence="1">Uncharacterized protein</fullName>
    </submittedName>
</protein>
<sequence>MDAQTFESKYRIDLGATYLMHQMRSGAPLHYHFSDGYSYDVIKRNTSEKELLNMARSIVYLNGHGQEMVKEVLDDLRQLRAGLHNPYKVLRQPEVIQ</sequence>
<evidence type="ECO:0000313" key="2">
    <source>
        <dbReference type="Proteomes" id="UP001156215"/>
    </source>
</evidence>
<dbReference type="RefSeq" id="WP_269308949.1">
    <property type="nucleotide sequence ID" value="NZ_CP098242.1"/>
</dbReference>
<accession>A0A9E9P382</accession>
<keyword evidence="2" id="KW-1185">Reference proteome</keyword>
<dbReference type="EMBL" id="CP098242">
    <property type="protein sequence ID" value="WAW09945.1"/>
    <property type="molecule type" value="Genomic_DNA"/>
</dbReference>
<name>A0A9E9P382_9BURK</name>
<proteinExistence type="predicted"/>
<organism evidence="1 2">
    <name type="scientific">Oxalobacter vibrioformis</name>
    <dbReference type="NCBI Taxonomy" id="933080"/>
    <lineage>
        <taxon>Bacteria</taxon>
        <taxon>Pseudomonadati</taxon>
        <taxon>Pseudomonadota</taxon>
        <taxon>Betaproteobacteria</taxon>
        <taxon>Burkholderiales</taxon>
        <taxon>Oxalobacteraceae</taxon>
        <taxon>Oxalobacter</taxon>
    </lineage>
</organism>
<dbReference type="Proteomes" id="UP001156215">
    <property type="component" value="Chromosome"/>
</dbReference>
<dbReference type="AlphaFoldDB" id="A0A9E9P382"/>
<reference evidence="1" key="1">
    <citation type="journal article" date="2022" name="Front. Microbiol.">
        <title>New perspectives on an old grouping: The genomic and phenotypic variability of Oxalobacter formigenes and the implications for calcium oxalate stone prevention.</title>
        <authorList>
            <person name="Chmiel J.A."/>
            <person name="Carr C."/>
            <person name="Stuivenberg G.A."/>
            <person name="Venema R."/>
            <person name="Chanyi R.M."/>
            <person name="Al K.F."/>
            <person name="Giguere D."/>
            <person name="Say H."/>
            <person name="Akouris P.P."/>
            <person name="Dominguez Romero S.A."/>
            <person name="Kwong A."/>
            <person name="Tai V."/>
            <person name="Koval S.F."/>
            <person name="Razvi H."/>
            <person name="Bjazevic J."/>
            <person name="Burton J.P."/>
        </authorList>
    </citation>
    <scope>NUCLEOTIDE SEQUENCE</scope>
    <source>
        <strain evidence="1">WoOx3</strain>
    </source>
</reference>
<dbReference type="KEGG" id="ovb:NB640_12095"/>
<evidence type="ECO:0000313" key="1">
    <source>
        <dbReference type="EMBL" id="WAW09945.1"/>
    </source>
</evidence>
<gene>
    <name evidence="1" type="ORF">NB640_12095</name>
</gene>